<dbReference type="PANTHER" id="PTHR37755">
    <property type="entry name" value="PROTEIN TIC 56, CHLOROPLASTIC"/>
    <property type="match status" value="1"/>
</dbReference>
<gene>
    <name evidence="2" type="ORF">CTI12_AA558580</name>
</gene>
<dbReference type="AlphaFoldDB" id="A0A2U1KVQ5"/>
<evidence type="ECO:0000313" key="3">
    <source>
        <dbReference type="Proteomes" id="UP000245207"/>
    </source>
</evidence>
<feature type="region of interest" description="Disordered" evidence="1">
    <location>
        <begin position="196"/>
        <end position="315"/>
    </location>
</feature>
<comment type="caution">
    <text evidence="2">The sequence shown here is derived from an EMBL/GenBank/DDBJ whole genome shotgun (WGS) entry which is preliminary data.</text>
</comment>
<dbReference type="STRING" id="35608.A0A2U1KVQ5"/>
<keyword evidence="3" id="KW-1185">Reference proteome</keyword>
<dbReference type="PANTHER" id="PTHR37755:SF1">
    <property type="entry name" value="PROTEIN TIC 56, CHLOROPLASTIC"/>
    <property type="match status" value="1"/>
</dbReference>
<dbReference type="OrthoDB" id="1931061at2759"/>
<protein>
    <recommendedName>
        <fullName evidence="4">Nucleic acid-binding, OB-fold protein</fullName>
    </recommendedName>
</protein>
<accession>A0A2U1KVQ5</accession>
<feature type="compositionally biased region" description="Polar residues" evidence="1">
    <location>
        <begin position="254"/>
        <end position="264"/>
    </location>
</feature>
<dbReference type="InterPro" id="IPR037471">
    <property type="entry name" value="TIC56"/>
</dbReference>
<dbReference type="Gene3D" id="2.40.50.140">
    <property type="entry name" value="Nucleic acid-binding proteins"/>
    <property type="match status" value="1"/>
</dbReference>
<dbReference type="GO" id="GO:0045037">
    <property type="term" value="P:protein import into chloroplast stroma"/>
    <property type="evidence" value="ECO:0007669"/>
    <property type="project" value="TreeGrafter"/>
</dbReference>
<evidence type="ECO:0000313" key="2">
    <source>
        <dbReference type="EMBL" id="PWA40831.1"/>
    </source>
</evidence>
<dbReference type="EMBL" id="PKPP01013517">
    <property type="protein sequence ID" value="PWA40831.1"/>
    <property type="molecule type" value="Genomic_DNA"/>
</dbReference>
<reference evidence="2 3" key="1">
    <citation type="journal article" date="2018" name="Mol. Plant">
        <title>The genome of Artemisia annua provides insight into the evolution of Asteraceae family and artemisinin biosynthesis.</title>
        <authorList>
            <person name="Shen Q."/>
            <person name="Zhang L."/>
            <person name="Liao Z."/>
            <person name="Wang S."/>
            <person name="Yan T."/>
            <person name="Shi P."/>
            <person name="Liu M."/>
            <person name="Fu X."/>
            <person name="Pan Q."/>
            <person name="Wang Y."/>
            <person name="Lv Z."/>
            <person name="Lu X."/>
            <person name="Zhang F."/>
            <person name="Jiang W."/>
            <person name="Ma Y."/>
            <person name="Chen M."/>
            <person name="Hao X."/>
            <person name="Li L."/>
            <person name="Tang Y."/>
            <person name="Lv G."/>
            <person name="Zhou Y."/>
            <person name="Sun X."/>
            <person name="Brodelius P.E."/>
            <person name="Rose J.K.C."/>
            <person name="Tang K."/>
        </authorList>
    </citation>
    <scope>NUCLEOTIDE SEQUENCE [LARGE SCALE GENOMIC DNA]</scope>
    <source>
        <strain evidence="3">cv. Huhao1</strain>
        <tissue evidence="2">Leaf</tissue>
    </source>
</reference>
<evidence type="ECO:0000256" key="1">
    <source>
        <dbReference type="SAM" id="MobiDB-lite"/>
    </source>
</evidence>
<organism evidence="2 3">
    <name type="scientific">Artemisia annua</name>
    <name type="common">Sweet wormwood</name>
    <dbReference type="NCBI Taxonomy" id="35608"/>
    <lineage>
        <taxon>Eukaryota</taxon>
        <taxon>Viridiplantae</taxon>
        <taxon>Streptophyta</taxon>
        <taxon>Embryophyta</taxon>
        <taxon>Tracheophyta</taxon>
        <taxon>Spermatophyta</taxon>
        <taxon>Magnoliopsida</taxon>
        <taxon>eudicotyledons</taxon>
        <taxon>Gunneridae</taxon>
        <taxon>Pentapetalae</taxon>
        <taxon>asterids</taxon>
        <taxon>campanulids</taxon>
        <taxon>Asterales</taxon>
        <taxon>Asteraceae</taxon>
        <taxon>Asteroideae</taxon>
        <taxon>Anthemideae</taxon>
        <taxon>Artemisiinae</taxon>
        <taxon>Artemisia</taxon>
    </lineage>
</organism>
<sequence>MAYGVKWCFHDMVTKIWRYKRSWNMDLMGIRFLQRLGLQPQKQLIKAIPGLRPWEVLSVEQAMDQITYSGQWYREPLGAFTTGTIVWKCPEQLRQFVIEAVTTNIDESQGWYFNRCRTFHMKISERFSHRHCQPPGVQLAPTYTYSFRATVADVTGSIIVTCFSPEANSLLLPITEMLSYIPDPDPQHKFILDHAADAPPPALPDIPIPSDLGCSSTTDLPESEEQVLTEMPMADITPPPNTDDAAKKKGHKNGGTSQKVQPSATEIEKMESTPPVDETSPTPVFQEPDAPVLPASVASEEDKPLTQATKKAKHD</sequence>
<dbReference type="GO" id="GO:0009706">
    <property type="term" value="C:chloroplast inner membrane"/>
    <property type="evidence" value="ECO:0007669"/>
    <property type="project" value="TreeGrafter"/>
</dbReference>
<dbReference type="InterPro" id="IPR012340">
    <property type="entry name" value="NA-bd_OB-fold"/>
</dbReference>
<proteinExistence type="predicted"/>
<feature type="compositionally biased region" description="Pro residues" evidence="1">
    <location>
        <begin position="198"/>
        <end position="207"/>
    </location>
</feature>
<evidence type="ECO:0008006" key="4">
    <source>
        <dbReference type="Google" id="ProtNLM"/>
    </source>
</evidence>
<name>A0A2U1KVQ5_ARTAN</name>
<dbReference type="Proteomes" id="UP000245207">
    <property type="component" value="Unassembled WGS sequence"/>
</dbReference>